<sequence length="217" mass="24331">MSKIFIIGLPRTGTTSLCAACVELGLTTAHTAYTIESFSNAHVIADTPVFNDYALLYQRYPDAKFIYLERDLAVWLPSISKLLRRMSGNLFSDKGGFNDTIKRCFLNTFSGLDYDNLDNFDFLTTCYETHKAKAIAFFEDTQALHVFLNVSQPHSFAKLCDFLGVDAATTEIIDMPKLNVNGKVTAWNDLKHPLKISSTRMGKVDKDADLLTFMQSV</sequence>
<accession>A0A0S2K1U9</accession>
<name>A0A0S2K1U9_9GAMM</name>
<dbReference type="EMBL" id="CP013187">
    <property type="protein sequence ID" value="ALO42104.1"/>
    <property type="molecule type" value="Genomic_DNA"/>
</dbReference>
<dbReference type="Pfam" id="PF17784">
    <property type="entry name" value="Sulfotransfer_4"/>
    <property type="match status" value="2"/>
</dbReference>
<evidence type="ECO:0000313" key="2">
    <source>
        <dbReference type="Proteomes" id="UP000061457"/>
    </source>
</evidence>
<protein>
    <recommendedName>
        <fullName evidence="3">Sulfotransferase family protein</fullName>
    </recommendedName>
</protein>
<dbReference type="Proteomes" id="UP000061457">
    <property type="component" value="Chromosome I"/>
</dbReference>
<evidence type="ECO:0008006" key="3">
    <source>
        <dbReference type="Google" id="ProtNLM"/>
    </source>
</evidence>
<dbReference type="AlphaFoldDB" id="A0A0S2K1U9"/>
<keyword evidence="2" id="KW-1185">Reference proteome</keyword>
<dbReference type="InterPro" id="IPR040632">
    <property type="entry name" value="Sulfotransfer_4"/>
</dbReference>
<dbReference type="Gene3D" id="3.40.50.300">
    <property type="entry name" value="P-loop containing nucleotide triphosphate hydrolases"/>
    <property type="match status" value="1"/>
</dbReference>
<dbReference type="KEGG" id="pphe:PP2015_1600"/>
<dbReference type="RefSeq" id="WP_058029787.1">
    <property type="nucleotide sequence ID" value="NZ_CP013187.1"/>
</dbReference>
<dbReference type="SUPFAM" id="SSF52540">
    <property type="entry name" value="P-loop containing nucleoside triphosphate hydrolases"/>
    <property type="match status" value="1"/>
</dbReference>
<evidence type="ECO:0000313" key="1">
    <source>
        <dbReference type="EMBL" id="ALO42104.1"/>
    </source>
</evidence>
<dbReference type="PANTHER" id="PTHR36978">
    <property type="entry name" value="P-LOOP CONTAINING NUCLEOTIDE TRIPHOSPHATE HYDROLASE"/>
    <property type="match status" value="1"/>
</dbReference>
<dbReference type="InterPro" id="IPR027417">
    <property type="entry name" value="P-loop_NTPase"/>
</dbReference>
<dbReference type="STRING" id="161398.PP2015_1600"/>
<reference evidence="1 2" key="1">
    <citation type="submission" date="2015-11" db="EMBL/GenBank/DDBJ databases">
        <authorList>
            <person name="Zhang Y."/>
            <person name="Guo Z."/>
        </authorList>
    </citation>
    <scope>NUCLEOTIDE SEQUENCE [LARGE SCALE GENOMIC DNA]</scope>
    <source>
        <strain evidence="1 2">KCTC 12086</strain>
    </source>
</reference>
<dbReference type="OrthoDB" id="7855297at2"/>
<organism evidence="1 2">
    <name type="scientific">Pseudoalteromonas phenolica</name>
    <dbReference type="NCBI Taxonomy" id="161398"/>
    <lineage>
        <taxon>Bacteria</taxon>
        <taxon>Pseudomonadati</taxon>
        <taxon>Pseudomonadota</taxon>
        <taxon>Gammaproteobacteria</taxon>
        <taxon>Alteromonadales</taxon>
        <taxon>Pseudoalteromonadaceae</taxon>
        <taxon>Pseudoalteromonas</taxon>
    </lineage>
</organism>
<proteinExistence type="predicted"/>
<dbReference type="PANTHER" id="PTHR36978:SF4">
    <property type="entry name" value="P-LOOP CONTAINING NUCLEOSIDE TRIPHOSPHATE HYDROLASE PROTEIN"/>
    <property type="match status" value="1"/>
</dbReference>
<gene>
    <name evidence="1" type="ORF">PP2015_1600</name>
</gene>
<dbReference type="PATRIC" id="fig|161398.10.peg.1625"/>